<dbReference type="Pfam" id="PF09992">
    <property type="entry name" value="NAGPA"/>
    <property type="match status" value="1"/>
</dbReference>
<keyword evidence="2" id="KW-0378">Hydrolase</keyword>
<reference evidence="2 3" key="1">
    <citation type="submission" date="2024-07" db="EMBL/GenBank/DDBJ databases">
        <title>Draft Genome Sequence of Ferrimicrobium acidiphilum Strain YE2023, Isolated from a Pulp of Bioleach Reactor.</title>
        <authorList>
            <person name="Elkina Y.A."/>
            <person name="Bulaeva A.G."/>
            <person name="Beletsky A.V."/>
            <person name="Mardanov A.V."/>
        </authorList>
    </citation>
    <scope>NUCLEOTIDE SEQUENCE [LARGE SCALE GENOMIC DNA]</scope>
    <source>
        <strain evidence="2 3">YE2023</strain>
    </source>
</reference>
<dbReference type="RefSeq" id="WP_298448302.1">
    <property type="nucleotide sequence ID" value="NZ_JBFSHR010000009.1"/>
</dbReference>
<keyword evidence="3" id="KW-1185">Reference proteome</keyword>
<feature type="domain" description="Phosphodiester glycosidase" evidence="1">
    <location>
        <begin position="49"/>
        <end position="196"/>
    </location>
</feature>
<evidence type="ECO:0000259" key="1">
    <source>
        <dbReference type="Pfam" id="PF09992"/>
    </source>
</evidence>
<evidence type="ECO:0000313" key="3">
    <source>
        <dbReference type="Proteomes" id="UP001560267"/>
    </source>
</evidence>
<gene>
    <name evidence="2" type="ORF">AB6A68_04235</name>
</gene>
<keyword evidence="2" id="KW-0326">Glycosidase</keyword>
<evidence type="ECO:0000313" key="2">
    <source>
        <dbReference type="EMBL" id="MEX6429042.1"/>
    </source>
</evidence>
<proteinExistence type="predicted"/>
<accession>A0ABV3Y0H3</accession>
<dbReference type="Proteomes" id="UP001560267">
    <property type="component" value="Unassembled WGS sequence"/>
</dbReference>
<dbReference type="InterPro" id="IPR018711">
    <property type="entry name" value="NAGPA"/>
</dbReference>
<dbReference type="GO" id="GO:0016798">
    <property type="term" value="F:hydrolase activity, acting on glycosyl bonds"/>
    <property type="evidence" value="ECO:0007669"/>
    <property type="project" value="UniProtKB-KW"/>
</dbReference>
<organism evidence="2 3">
    <name type="scientific">Ferrimicrobium acidiphilum</name>
    <dbReference type="NCBI Taxonomy" id="121039"/>
    <lineage>
        <taxon>Bacteria</taxon>
        <taxon>Bacillati</taxon>
        <taxon>Actinomycetota</taxon>
        <taxon>Acidimicrobiia</taxon>
        <taxon>Acidimicrobiales</taxon>
        <taxon>Acidimicrobiaceae</taxon>
        <taxon>Ferrimicrobium</taxon>
    </lineage>
</organism>
<comment type="caution">
    <text evidence="2">The sequence shown here is derived from an EMBL/GenBank/DDBJ whole genome shotgun (WGS) entry which is preliminary data.</text>
</comment>
<dbReference type="EMBL" id="JBFSHR010000009">
    <property type="protein sequence ID" value="MEX6429042.1"/>
    <property type="molecule type" value="Genomic_DNA"/>
</dbReference>
<name>A0ABV3Y0H3_9ACTN</name>
<protein>
    <submittedName>
        <fullName evidence="2">Phosphodiester glycosidase family protein</fullName>
    </submittedName>
</protein>
<sequence>MLPPGGSQPAGIAWMDTNLLSARLYSGSGSPGGGPYQYTAPIQPAQAATLVAAFNGGFYMSGAHGGYYTEGKLIDPLVNGAASFVIYANGDVNIGAWGTDVTMAANVVSVRQNLIPLVANGSPTPMAATANWQAWGVTCGLTSCAPSVPGVESQWRSGVGITGNGALVYVQGPSLDPLQLADLLVRAGAVRGMELDINPDWPIFATYNPPTPNGMASPANGAKLLPNTVQGPWTFFEAWWARDFITMSAR</sequence>